<dbReference type="SUPFAM" id="SSF88659">
    <property type="entry name" value="Sigma3 and sigma4 domains of RNA polymerase sigma factors"/>
    <property type="match status" value="1"/>
</dbReference>
<evidence type="ECO:0000313" key="9">
    <source>
        <dbReference type="Proteomes" id="UP000273675"/>
    </source>
</evidence>
<dbReference type="GO" id="GO:0003677">
    <property type="term" value="F:DNA binding"/>
    <property type="evidence" value="ECO:0007669"/>
    <property type="project" value="UniProtKB-KW"/>
</dbReference>
<feature type="domain" description="RNA polymerase sigma factor 70 region 4 type 2" evidence="7">
    <location>
        <begin position="163"/>
        <end position="214"/>
    </location>
</feature>
<dbReference type="Proteomes" id="UP000273675">
    <property type="component" value="Unassembled WGS sequence"/>
</dbReference>
<evidence type="ECO:0000313" key="8">
    <source>
        <dbReference type="EMBL" id="RKQ95271.1"/>
    </source>
</evidence>
<dbReference type="InterPro" id="IPR013249">
    <property type="entry name" value="RNA_pol_sigma70_r4_t2"/>
</dbReference>
<dbReference type="EMBL" id="RBIM01000007">
    <property type="protein sequence ID" value="RKQ95271.1"/>
    <property type="molecule type" value="Genomic_DNA"/>
</dbReference>
<evidence type="ECO:0000256" key="3">
    <source>
        <dbReference type="ARBA" id="ARBA00023082"/>
    </source>
</evidence>
<keyword evidence="2" id="KW-0805">Transcription regulation</keyword>
<evidence type="ECO:0000256" key="2">
    <source>
        <dbReference type="ARBA" id="ARBA00023015"/>
    </source>
</evidence>
<dbReference type="Gene3D" id="1.10.10.10">
    <property type="entry name" value="Winged helix-like DNA-binding domain superfamily/Winged helix DNA-binding domain"/>
    <property type="match status" value="1"/>
</dbReference>
<evidence type="ECO:0000256" key="4">
    <source>
        <dbReference type="ARBA" id="ARBA00023125"/>
    </source>
</evidence>
<keyword evidence="5" id="KW-0804">Transcription</keyword>
<dbReference type="Pfam" id="PF08281">
    <property type="entry name" value="Sigma70_r4_2"/>
    <property type="match status" value="1"/>
</dbReference>
<dbReference type="GO" id="GO:0006352">
    <property type="term" value="P:DNA-templated transcription initiation"/>
    <property type="evidence" value="ECO:0007669"/>
    <property type="project" value="InterPro"/>
</dbReference>
<dbReference type="InterPro" id="IPR013324">
    <property type="entry name" value="RNA_pol_sigma_r3/r4-like"/>
</dbReference>
<dbReference type="InterPro" id="IPR039425">
    <property type="entry name" value="RNA_pol_sigma-70-like"/>
</dbReference>
<keyword evidence="3" id="KW-0731">Sigma factor</keyword>
<sequence>MVAELAVSLMFDGHGMKTDEPAAAGTLSGRVRERSLPVTPAPAGVRAAEDRLMARIGAGDRDAARELMAANMSRILGLARRTLGDPMEAEDVAQETFLRVWNAAGRWQPGQARVSSWVCRIALNLCYDRLRKRREILTDAVPERADSAPGQDARMEQAESGNRVAAAVAQLPERQRQALELVHFQEMSNIEAADIMSVSVDALESLLARGRRKLKAVLLGDAPDLIASYAQGGNARYGDE</sequence>
<dbReference type="InterPro" id="IPR036388">
    <property type="entry name" value="WH-like_DNA-bd_sf"/>
</dbReference>
<evidence type="ECO:0000259" key="7">
    <source>
        <dbReference type="Pfam" id="PF08281"/>
    </source>
</evidence>
<dbReference type="PANTHER" id="PTHR43133">
    <property type="entry name" value="RNA POLYMERASE ECF-TYPE SIGMA FACTO"/>
    <property type="match status" value="1"/>
</dbReference>
<comment type="similarity">
    <text evidence="1">Belongs to the sigma-70 factor family. ECF subfamily.</text>
</comment>
<reference evidence="8 9" key="1">
    <citation type="submission" date="2018-10" db="EMBL/GenBank/DDBJ databases">
        <title>Genomic Encyclopedia of Type Strains, Phase IV (KMG-IV): sequencing the most valuable type-strain genomes for metagenomic binning, comparative biology and taxonomic classification.</title>
        <authorList>
            <person name="Goeker M."/>
        </authorList>
    </citation>
    <scope>NUCLEOTIDE SEQUENCE [LARGE SCALE GENOMIC DNA]</scope>
    <source>
        <strain evidence="8 9">DSM 4734</strain>
    </source>
</reference>
<gene>
    <name evidence="8" type="ORF">C7435_2960</name>
</gene>
<dbReference type="InterPro" id="IPR007627">
    <property type="entry name" value="RNA_pol_sigma70_r2"/>
</dbReference>
<organism evidence="8 9">
    <name type="scientific">Maricaulis maris</name>
    <dbReference type="NCBI Taxonomy" id="74318"/>
    <lineage>
        <taxon>Bacteria</taxon>
        <taxon>Pseudomonadati</taxon>
        <taxon>Pseudomonadota</taxon>
        <taxon>Alphaproteobacteria</taxon>
        <taxon>Maricaulales</taxon>
        <taxon>Maricaulaceae</taxon>
        <taxon>Maricaulis</taxon>
    </lineage>
</organism>
<evidence type="ECO:0000256" key="5">
    <source>
        <dbReference type="ARBA" id="ARBA00023163"/>
    </source>
</evidence>
<comment type="caution">
    <text evidence="8">The sequence shown here is derived from an EMBL/GenBank/DDBJ whole genome shotgun (WGS) entry which is preliminary data.</text>
</comment>
<dbReference type="AlphaFoldDB" id="A0A495D424"/>
<dbReference type="Pfam" id="PF04542">
    <property type="entry name" value="Sigma70_r2"/>
    <property type="match status" value="1"/>
</dbReference>
<dbReference type="NCBIfam" id="NF004113">
    <property type="entry name" value="PRK05602.1"/>
    <property type="match status" value="1"/>
</dbReference>
<protein>
    <submittedName>
        <fullName evidence="8">RNA polymerase sigma-70 factor (ECF subfamily)</fullName>
    </submittedName>
</protein>
<name>A0A495D424_9PROT</name>
<dbReference type="InterPro" id="IPR014284">
    <property type="entry name" value="RNA_pol_sigma-70_dom"/>
</dbReference>
<dbReference type="OrthoDB" id="9780326at2"/>
<accession>A0A495D424</accession>
<dbReference type="Gene3D" id="1.10.1740.10">
    <property type="match status" value="1"/>
</dbReference>
<proteinExistence type="inferred from homology"/>
<dbReference type="SUPFAM" id="SSF88946">
    <property type="entry name" value="Sigma2 domain of RNA polymerase sigma factors"/>
    <property type="match status" value="1"/>
</dbReference>
<dbReference type="PANTHER" id="PTHR43133:SF8">
    <property type="entry name" value="RNA POLYMERASE SIGMA FACTOR HI_1459-RELATED"/>
    <property type="match status" value="1"/>
</dbReference>
<dbReference type="InterPro" id="IPR013325">
    <property type="entry name" value="RNA_pol_sigma_r2"/>
</dbReference>
<dbReference type="GO" id="GO:0016987">
    <property type="term" value="F:sigma factor activity"/>
    <property type="evidence" value="ECO:0007669"/>
    <property type="project" value="UniProtKB-KW"/>
</dbReference>
<dbReference type="CDD" id="cd06171">
    <property type="entry name" value="Sigma70_r4"/>
    <property type="match status" value="1"/>
</dbReference>
<evidence type="ECO:0000256" key="1">
    <source>
        <dbReference type="ARBA" id="ARBA00010641"/>
    </source>
</evidence>
<feature type="domain" description="RNA polymerase sigma-70 region 2" evidence="6">
    <location>
        <begin position="68"/>
        <end position="134"/>
    </location>
</feature>
<keyword evidence="4" id="KW-0238">DNA-binding</keyword>
<dbReference type="NCBIfam" id="TIGR02937">
    <property type="entry name" value="sigma70-ECF"/>
    <property type="match status" value="1"/>
</dbReference>
<evidence type="ECO:0000259" key="6">
    <source>
        <dbReference type="Pfam" id="PF04542"/>
    </source>
</evidence>